<dbReference type="AlphaFoldDB" id="A0A931IC50"/>
<accession>A0A931IC50</accession>
<dbReference type="Proteomes" id="UP000655751">
    <property type="component" value="Unassembled WGS sequence"/>
</dbReference>
<comment type="similarity">
    <text evidence="1">Belongs to the PemK/MazF family.</text>
</comment>
<organism evidence="3 4">
    <name type="scientific">Nocardia bovistercoris</name>
    <dbReference type="NCBI Taxonomy" id="2785916"/>
    <lineage>
        <taxon>Bacteria</taxon>
        <taxon>Bacillati</taxon>
        <taxon>Actinomycetota</taxon>
        <taxon>Actinomycetes</taxon>
        <taxon>Mycobacteriales</taxon>
        <taxon>Nocardiaceae</taxon>
        <taxon>Nocardia</taxon>
    </lineage>
</organism>
<evidence type="ECO:0000256" key="1">
    <source>
        <dbReference type="ARBA" id="ARBA00007521"/>
    </source>
</evidence>
<dbReference type="Gene3D" id="2.30.30.110">
    <property type="match status" value="1"/>
</dbReference>
<name>A0A931IC50_9NOCA</name>
<dbReference type="GO" id="GO:0016075">
    <property type="term" value="P:rRNA catabolic process"/>
    <property type="evidence" value="ECO:0007669"/>
    <property type="project" value="TreeGrafter"/>
</dbReference>
<evidence type="ECO:0000313" key="4">
    <source>
        <dbReference type="Proteomes" id="UP000655751"/>
    </source>
</evidence>
<sequence>MRPIHIAELGAKPRPVLVLTREVARPVLNTVTVAPITSTIRGIPTEVRLDSGNGLDHDCVALLDKVTTMPAGALGRRVGYLHPGQEQYLTDAIHAAFELK</sequence>
<dbReference type="InterPro" id="IPR011067">
    <property type="entry name" value="Plasmid_toxin/cell-grow_inhib"/>
</dbReference>
<evidence type="ECO:0000313" key="3">
    <source>
        <dbReference type="EMBL" id="MBH0778694.1"/>
    </source>
</evidence>
<keyword evidence="4" id="KW-1185">Reference proteome</keyword>
<dbReference type="RefSeq" id="WP_196151004.1">
    <property type="nucleotide sequence ID" value="NZ_JADMLG010000008.1"/>
</dbReference>
<dbReference type="GO" id="GO:0004521">
    <property type="term" value="F:RNA endonuclease activity"/>
    <property type="evidence" value="ECO:0007669"/>
    <property type="project" value="TreeGrafter"/>
</dbReference>
<dbReference type="PANTHER" id="PTHR33988:SF2">
    <property type="entry name" value="ENDORIBONUCLEASE MAZF"/>
    <property type="match status" value="1"/>
</dbReference>
<gene>
    <name evidence="3" type="ORF">IT779_20640</name>
</gene>
<reference evidence="3" key="1">
    <citation type="submission" date="2020-11" db="EMBL/GenBank/DDBJ databases">
        <title>Nocardia NEAU-351.nov., a novel actinomycete isolated from the cow dung.</title>
        <authorList>
            <person name="Zhang X."/>
        </authorList>
    </citation>
    <scope>NUCLEOTIDE SEQUENCE</scope>
    <source>
        <strain evidence="3">NEAU-351</strain>
    </source>
</reference>
<protein>
    <submittedName>
        <fullName evidence="3">Type II toxin-antitoxin system PemK/MazF family toxin</fullName>
    </submittedName>
</protein>
<dbReference type="GO" id="GO:0006402">
    <property type="term" value="P:mRNA catabolic process"/>
    <property type="evidence" value="ECO:0007669"/>
    <property type="project" value="TreeGrafter"/>
</dbReference>
<dbReference type="EMBL" id="JADMLG010000008">
    <property type="protein sequence ID" value="MBH0778694.1"/>
    <property type="molecule type" value="Genomic_DNA"/>
</dbReference>
<evidence type="ECO:0000256" key="2">
    <source>
        <dbReference type="ARBA" id="ARBA00022649"/>
    </source>
</evidence>
<dbReference type="SUPFAM" id="SSF50118">
    <property type="entry name" value="Cell growth inhibitor/plasmid maintenance toxic component"/>
    <property type="match status" value="1"/>
</dbReference>
<proteinExistence type="inferred from homology"/>
<dbReference type="Pfam" id="PF02452">
    <property type="entry name" value="PemK_toxin"/>
    <property type="match status" value="1"/>
</dbReference>
<dbReference type="InterPro" id="IPR003477">
    <property type="entry name" value="PemK-like"/>
</dbReference>
<comment type="caution">
    <text evidence="3">The sequence shown here is derived from an EMBL/GenBank/DDBJ whole genome shotgun (WGS) entry which is preliminary data.</text>
</comment>
<keyword evidence="2" id="KW-1277">Toxin-antitoxin system</keyword>
<dbReference type="PANTHER" id="PTHR33988">
    <property type="entry name" value="ENDORIBONUCLEASE MAZF-RELATED"/>
    <property type="match status" value="1"/>
</dbReference>
<dbReference type="GO" id="GO:0003677">
    <property type="term" value="F:DNA binding"/>
    <property type="evidence" value="ECO:0007669"/>
    <property type="project" value="InterPro"/>
</dbReference>